<comment type="subcellular location">
    <subcellularLocation>
        <location evidence="2">Endoplasmic reticulum</location>
    </subcellularLocation>
    <subcellularLocation>
        <location evidence="3">Membrane</location>
    </subcellularLocation>
    <subcellularLocation>
        <location evidence="1">Mitochondrion</location>
    </subcellularLocation>
</comment>
<protein>
    <recommendedName>
        <fullName evidence="9">NB-ARC domain-containing protein</fullName>
    </recommendedName>
</protein>
<dbReference type="GO" id="GO:0016020">
    <property type="term" value="C:membrane"/>
    <property type="evidence" value="ECO:0007669"/>
    <property type="project" value="UniProtKB-SubCell"/>
</dbReference>
<dbReference type="InterPro" id="IPR027417">
    <property type="entry name" value="P-loop_NTPase"/>
</dbReference>
<proteinExistence type="predicted"/>
<reference evidence="7 8" key="1">
    <citation type="submission" date="2019-10" db="EMBL/GenBank/DDBJ databases">
        <authorList>
            <person name="Palmer J.M."/>
        </authorList>
    </citation>
    <scope>NUCLEOTIDE SEQUENCE [LARGE SCALE GENOMIC DNA]</scope>
    <source>
        <strain evidence="7 8">TWF506</strain>
    </source>
</reference>
<dbReference type="Pfam" id="PF13374">
    <property type="entry name" value="TPR_10"/>
    <property type="match status" value="1"/>
</dbReference>
<dbReference type="Gene3D" id="3.40.50.1820">
    <property type="entry name" value="alpha/beta hydrolase"/>
    <property type="match status" value="1"/>
</dbReference>
<dbReference type="AlphaFoldDB" id="A0AAN8NLN8"/>
<keyword evidence="5" id="KW-0496">Mitochondrion</keyword>
<organism evidence="7 8">
    <name type="scientific">Arthrobotrys conoides</name>
    <dbReference type="NCBI Taxonomy" id="74498"/>
    <lineage>
        <taxon>Eukaryota</taxon>
        <taxon>Fungi</taxon>
        <taxon>Dikarya</taxon>
        <taxon>Ascomycota</taxon>
        <taxon>Pezizomycotina</taxon>
        <taxon>Orbiliomycetes</taxon>
        <taxon>Orbiliales</taxon>
        <taxon>Orbiliaceae</taxon>
        <taxon>Arthrobotrys</taxon>
    </lineage>
</organism>
<dbReference type="Pfam" id="PF13424">
    <property type="entry name" value="TPR_12"/>
    <property type="match status" value="2"/>
</dbReference>
<dbReference type="InterPro" id="IPR029058">
    <property type="entry name" value="AB_hydrolase_fold"/>
</dbReference>
<dbReference type="SUPFAM" id="SSF53474">
    <property type="entry name" value="alpha/beta-Hydrolases"/>
    <property type="match status" value="1"/>
</dbReference>
<evidence type="ECO:0000313" key="7">
    <source>
        <dbReference type="EMBL" id="KAK6500949.1"/>
    </source>
</evidence>
<dbReference type="SUPFAM" id="SSF48452">
    <property type="entry name" value="TPR-like"/>
    <property type="match status" value="2"/>
</dbReference>
<dbReference type="SMART" id="SM00028">
    <property type="entry name" value="TPR"/>
    <property type="match status" value="4"/>
</dbReference>
<evidence type="ECO:0000313" key="8">
    <source>
        <dbReference type="Proteomes" id="UP001307849"/>
    </source>
</evidence>
<dbReference type="Proteomes" id="UP001307849">
    <property type="component" value="Unassembled WGS sequence"/>
</dbReference>
<comment type="caution">
    <text evidence="7">The sequence shown here is derived from an EMBL/GenBank/DDBJ whole genome shotgun (WGS) entry which is preliminary data.</text>
</comment>
<dbReference type="GO" id="GO:0005783">
    <property type="term" value="C:endoplasmic reticulum"/>
    <property type="evidence" value="ECO:0007669"/>
    <property type="project" value="UniProtKB-SubCell"/>
</dbReference>
<dbReference type="PANTHER" id="PTHR48182">
    <property type="entry name" value="PROTEIN SERAC1"/>
    <property type="match status" value="1"/>
</dbReference>
<evidence type="ECO:0000256" key="4">
    <source>
        <dbReference type="ARBA" id="ARBA00022824"/>
    </source>
</evidence>
<dbReference type="InterPro" id="IPR052374">
    <property type="entry name" value="SERAC1"/>
</dbReference>
<keyword evidence="4" id="KW-0256">Endoplasmic reticulum</keyword>
<evidence type="ECO:0000256" key="5">
    <source>
        <dbReference type="ARBA" id="ARBA00023128"/>
    </source>
</evidence>
<keyword evidence="6" id="KW-0472">Membrane</keyword>
<dbReference type="Gene3D" id="3.40.50.300">
    <property type="entry name" value="P-loop containing nucleotide triphosphate hydrolases"/>
    <property type="match status" value="1"/>
</dbReference>
<evidence type="ECO:0000256" key="3">
    <source>
        <dbReference type="ARBA" id="ARBA00004370"/>
    </source>
</evidence>
<dbReference type="EMBL" id="JAVHJM010000012">
    <property type="protein sequence ID" value="KAK6500949.1"/>
    <property type="molecule type" value="Genomic_DNA"/>
</dbReference>
<evidence type="ECO:0000256" key="2">
    <source>
        <dbReference type="ARBA" id="ARBA00004240"/>
    </source>
</evidence>
<gene>
    <name evidence="7" type="ORF">TWF506_003707</name>
</gene>
<evidence type="ECO:0000256" key="6">
    <source>
        <dbReference type="ARBA" id="ARBA00023136"/>
    </source>
</evidence>
<evidence type="ECO:0000256" key="1">
    <source>
        <dbReference type="ARBA" id="ARBA00004173"/>
    </source>
</evidence>
<sequence length="1162" mass="131694">MPPLGSLTVRISNLPLSISKDQIIATVESKFSEYISEGESLKCLKYLITPNPNDAGNTQVAVITINRPLPTLFSDKGDEETLSFDFDGDCHILTVDRHFRGLTCLHDGGGDEAVDLIFVTGLAGHAYGSWKASGKTTMWIEDFLIKENFNDQFRVLVYGYNSVLIKSTSVAGISDFAQTFLAVIARARALDKNSLGKKIIFFGHSLGGLVVKEAICTAASAGLSNPGYYDIIRSTSAAFFFGVPNSGIRVEEWKYMVNGQPNWDLIHDLRPESTYLRLLHEHFRGFVREKLTRFRIVTILETRETETVKEVNGVWKRAGETKLMVPRSSALSNVNEAPDDILLRDADHSGVAKFSSYNDPEYELLKEKIQKCIHEAQQIIEETGGPGDMCVTELEKRYFDVPYSRNPGYVQRKDISLQLEELLLQKNEDEQIKVAICALGGAGKTQVLLNFAYQSRENNHVFWLYGSSLELIEAGLVKIATTVGLSKSGLEAEKICLMLKDWLDSEDSRDWILLVDAVDSLDETLTAGIEKYLPSKRGTIIFTTRNRDIIGKLVYPGYCLELDEGMTTDEALATFRPYGDTDINADDQESIMVLLQELEFFPLAIAQAAGYLRKTGLRVNEYLERLRKHDFKLLSQQSADQIGGSSPEAVMKTWDISYQHIKERNNSATKLLEVLSLLAYQEISMSLFIFETENPMSTLDIDDEIDFDNAISVLLSFNLVYSFRSATGESTFKLHRLVSLWTRHLIKDRIDTKTAALDIVGIKFPDPVQDTLQDCSKIALHVEAVLKNITQDINPALEKKPIVLKDRYSDYLHFCCQFSAADILYRETFEYYEKAQSKDKHWPNQIATRLAWNLIKMGKHGEAREWLQRVLTNLKPSTKQMAETHADALQRMGYSYCSQDQNFNKGLEYYHQALKEYTKTFGENYQATLEVTSLIGSAYGGLRRFDEALEFCERAQTGLETHLGSDHENTILNSARMSSIYYAQGKYNEALEKQQQCLNYYERIFGKYHNITLLMLDSIGLTLSKLERVDEALESHQQALTGQMQVLGPSHPETLISICHMGDVYFKQERYREALEKFEHIVTIGQTVFPTGHGVVYHAVRMVAQSYEKLGEDLPEKFTELLNLAGGPYGNMPVQLSPKSQTDTSERVRRRDKVTSYFKRWR</sequence>
<dbReference type="InterPro" id="IPR019734">
    <property type="entry name" value="TPR_rpt"/>
</dbReference>
<dbReference type="Gene3D" id="1.25.40.10">
    <property type="entry name" value="Tetratricopeptide repeat domain"/>
    <property type="match status" value="2"/>
</dbReference>
<dbReference type="PANTHER" id="PTHR48182:SF2">
    <property type="entry name" value="PROTEIN SERAC1"/>
    <property type="match status" value="1"/>
</dbReference>
<dbReference type="SUPFAM" id="SSF52540">
    <property type="entry name" value="P-loop containing nucleoside triphosphate hydrolases"/>
    <property type="match status" value="1"/>
</dbReference>
<dbReference type="InterPro" id="IPR011990">
    <property type="entry name" value="TPR-like_helical_dom_sf"/>
</dbReference>
<name>A0AAN8NLN8_9PEZI</name>
<keyword evidence="8" id="KW-1185">Reference proteome</keyword>
<accession>A0AAN8NLN8</accession>
<evidence type="ECO:0008006" key="9">
    <source>
        <dbReference type="Google" id="ProtNLM"/>
    </source>
</evidence>
<dbReference type="GO" id="GO:0005739">
    <property type="term" value="C:mitochondrion"/>
    <property type="evidence" value="ECO:0007669"/>
    <property type="project" value="UniProtKB-SubCell"/>
</dbReference>